<gene>
    <name evidence="3" type="ORF">BBA_00086</name>
</gene>
<dbReference type="AlphaFoldDB" id="J5K8L4"/>
<proteinExistence type="predicted"/>
<keyword evidence="1" id="KW-0175">Coiled coil</keyword>
<evidence type="ECO:0000313" key="3">
    <source>
        <dbReference type="EMBL" id="EJP70456.1"/>
    </source>
</evidence>
<feature type="region of interest" description="Disordered" evidence="2">
    <location>
        <begin position="65"/>
        <end position="90"/>
    </location>
</feature>
<evidence type="ECO:0000256" key="2">
    <source>
        <dbReference type="SAM" id="MobiDB-lite"/>
    </source>
</evidence>
<dbReference type="HOGENOM" id="CLU_1119993_0_0_1"/>
<evidence type="ECO:0000256" key="1">
    <source>
        <dbReference type="SAM" id="Coils"/>
    </source>
</evidence>
<keyword evidence="4" id="KW-1185">Reference proteome</keyword>
<sequence length="248" mass="28029">MPAISPRYKVPKAQRSAAMSGLRERLEQLKAERDILRNRKKKVTPTLRAIEGLEEELEHYEKMDWRQLDEHEAKPRGEKGGKPRQPREKGAIGLFVSESDDSGYESEVIEPVEASINPLSTTPSDGKDLRYTKRGRAYYVISQHGPDEGYKIYYARKASLHDIEKLDLLQLTELRPDGGTFRLAGIQGVVVAPDSDFRAFAEKCPWLQITVQYVDTADGKEDENKKKNAQPSSVVVCWPKDIQTVTAS</sequence>
<dbReference type="EMBL" id="JH725150">
    <property type="protein sequence ID" value="EJP70456.1"/>
    <property type="molecule type" value="Genomic_DNA"/>
</dbReference>
<feature type="coiled-coil region" evidence="1">
    <location>
        <begin position="12"/>
        <end position="39"/>
    </location>
</feature>
<accession>J5K8L4</accession>
<evidence type="ECO:0000313" key="4">
    <source>
        <dbReference type="Proteomes" id="UP000002762"/>
    </source>
</evidence>
<dbReference type="GeneID" id="19883098"/>
<reference evidence="3 4" key="1">
    <citation type="journal article" date="2012" name="Sci. Rep.">
        <title>Genomic perspectives on the evolution of fungal entomopathogenicity in Beauveria bassiana.</title>
        <authorList>
            <person name="Xiao G."/>
            <person name="Ying S.H."/>
            <person name="Zheng P."/>
            <person name="Wang Z.L."/>
            <person name="Zhang S."/>
            <person name="Xie X.Q."/>
            <person name="Shang Y."/>
            <person name="St Leger R.J."/>
            <person name="Zhao G.P."/>
            <person name="Wang C."/>
            <person name="Feng M.G."/>
        </authorList>
    </citation>
    <scope>NUCLEOTIDE SEQUENCE [LARGE SCALE GENOMIC DNA]</scope>
    <source>
        <strain evidence="3 4">ARSEF 2860</strain>
    </source>
</reference>
<name>J5K8L4_BEAB2</name>
<organism evidence="3 4">
    <name type="scientific">Beauveria bassiana (strain ARSEF 2860)</name>
    <name type="common">White muscardine disease fungus</name>
    <name type="synonym">Tritirachium shiotae</name>
    <dbReference type="NCBI Taxonomy" id="655819"/>
    <lineage>
        <taxon>Eukaryota</taxon>
        <taxon>Fungi</taxon>
        <taxon>Dikarya</taxon>
        <taxon>Ascomycota</taxon>
        <taxon>Pezizomycotina</taxon>
        <taxon>Sordariomycetes</taxon>
        <taxon>Hypocreomycetidae</taxon>
        <taxon>Hypocreales</taxon>
        <taxon>Cordycipitaceae</taxon>
        <taxon>Beauveria</taxon>
    </lineage>
</organism>
<protein>
    <submittedName>
        <fullName evidence="3">Uncharacterized protein</fullName>
    </submittedName>
</protein>
<dbReference type="RefSeq" id="XP_008593405.1">
    <property type="nucleotide sequence ID" value="XM_008595183.1"/>
</dbReference>
<dbReference type="Proteomes" id="UP000002762">
    <property type="component" value="Unassembled WGS sequence"/>
</dbReference>
<dbReference type="InParanoid" id="J5K8L4"/>